<organism evidence="4 5">
    <name type="scientific">Limulus polyphemus</name>
    <name type="common">Atlantic horseshoe crab</name>
    <dbReference type="NCBI Taxonomy" id="6850"/>
    <lineage>
        <taxon>Eukaryota</taxon>
        <taxon>Metazoa</taxon>
        <taxon>Ecdysozoa</taxon>
        <taxon>Arthropoda</taxon>
        <taxon>Chelicerata</taxon>
        <taxon>Merostomata</taxon>
        <taxon>Xiphosura</taxon>
        <taxon>Limulidae</taxon>
        <taxon>Limulus</taxon>
    </lineage>
</organism>
<protein>
    <submittedName>
        <fullName evidence="5">Synaptotagmin-7-like</fullName>
    </submittedName>
</protein>
<dbReference type="Pfam" id="PF00168">
    <property type="entry name" value="C2"/>
    <property type="match status" value="2"/>
</dbReference>
<dbReference type="PROSITE" id="PS50004">
    <property type="entry name" value="C2"/>
    <property type="match status" value="2"/>
</dbReference>
<dbReference type="SUPFAM" id="SSF49562">
    <property type="entry name" value="C2 domain (Calcium/lipid-binding domain, CaLB)"/>
    <property type="match status" value="2"/>
</dbReference>
<feature type="domain" description="C2" evidence="3">
    <location>
        <begin position="152"/>
        <end position="272"/>
    </location>
</feature>
<proteinExistence type="predicted"/>
<dbReference type="RefSeq" id="XP_013771818.1">
    <property type="nucleotide sequence ID" value="XM_013916364.2"/>
</dbReference>
<keyword evidence="2" id="KW-0812">Transmembrane</keyword>
<dbReference type="SMART" id="SM00239">
    <property type="entry name" value="C2"/>
    <property type="match status" value="2"/>
</dbReference>
<dbReference type="Gene3D" id="2.60.40.150">
    <property type="entry name" value="C2 domain"/>
    <property type="match status" value="2"/>
</dbReference>
<evidence type="ECO:0000313" key="5">
    <source>
        <dbReference type="RefSeq" id="XP_013771818.1"/>
    </source>
</evidence>
<feature type="region of interest" description="Disordered" evidence="1">
    <location>
        <begin position="109"/>
        <end position="146"/>
    </location>
</feature>
<feature type="domain" description="C2" evidence="3">
    <location>
        <begin position="290"/>
        <end position="424"/>
    </location>
</feature>
<keyword evidence="2" id="KW-1133">Transmembrane helix</keyword>
<evidence type="ECO:0000313" key="4">
    <source>
        <dbReference type="Proteomes" id="UP000694941"/>
    </source>
</evidence>
<evidence type="ECO:0000256" key="1">
    <source>
        <dbReference type="SAM" id="MobiDB-lite"/>
    </source>
</evidence>
<dbReference type="InterPro" id="IPR035892">
    <property type="entry name" value="C2_domain_sf"/>
</dbReference>
<evidence type="ECO:0000256" key="2">
    <source>
        <dbReference type="SAM" id="Phobius"/>
    </source>
</evidence>
<dbReference type="InterPro" id="IPR000008">
    <property type="entry name" value="C2_dom"/>
</dbReference>
<name>A0ABM1AZP4_LIMPO</name>
<feature type="transmembrane region" description="Helical" evidence="2">
    <location>
        <begin position="6"/>
        <end position="28"/>
    </location>
</feature>
<dbReference type="PANTHER" id="PTHR10024:SF351">
    <property type="entry name" value="SYNAPTOTAGMIN-4-LIKE"/>
    <property type="match status" value="1"/>
</dbReference>
<accession>A0ABM1AZP4</accession>
<reference evidence="5" key="1">
    <citation type="submission" date="2025-08" db="UniProtKB">
        <authorList>
            <consortium name="RefSeq"/>
        </authorList>
    </citation>
    <scope>IDENTIFICATION</scope>
    <source>
        <tissue evidence="5">Muscle</tissue>
    </source>
</reference>
<gene>
    <name evidence="5" type="primary">LOC106456978</name>
</gene>
<keyword evidence="4" id="KW-1185">Reference proteome</keyword>
<keyword evidence="2" id="KW-0472">Membrane</keyword>
<dbReference type="GeneID" id="106456978"/>
<evidence type="ECO:0000259" key="3">
    <source>
        <dbReference type="PROSITE" id="PS50004"/>
    </source>
</evidence>
<sequence>MKGWVQTVLAVVCAVSAFLLILVIFLCWRLYVMKKRQKFFDDLQSSRKLLLESKPTLKAVSINQNSYGDDSSLQDNLSSLTFQQEPHFPHLEFLKSQENYDSPFTDTECETDLVDPNTRPKTRIHQLQSEDSDSSRPDTESNLSDTKITHKKTPVIEFSIVYVSSINSLTVHIIRVANLPVKYRKNCSSYVKVSLLARKKSSHSTSVSKKSLNPEYEENFSFEGYTLKELTQFTLRLSVYVKLFHSFKNRLIGDLWLPLSQLDLTPDVPQIISEKLSPLKTSRSKLQSVDLGQLFVMLQYQPEADRLKVMVRKAENLKRPSGVSIGLSEYYVIISLLRGIEAVTYKETRPASGPNPVWNQPFLFDIPETEVHQYSLQFLVMLGRIYSRDGVVGQVLVGPGSTPLGIAHWNEAISPSTVESAKWHNIVQADKY</sequence>
<dbReference type="Proteomes" id="UP000694941">
    <property type="component" value="Unplaced"/>
</dbReference>
<dbReference type="PANTHER" id="PTHR10024">
    <property type="entry name" value="SYNAPTOTAGMIN"/>
    <property type="match status" value="1"/>
</dbReference>